<keyword evidence="1" id="KW-0560">Oxidoreductase</keyword>
<feature type="non-terminal residue" evidence="1">
    <location>
        <position position="1"/>
    </location>
</feature>
<accession>G4D492</accession>
<dbReference type="GO" id="GO:0016491">
    <property type="term" value="F:oxidoreductase activity"/>
    <property type="evidence" value="ECO:0007669"/>
    <property type="project" value="UniProtKB-KW"/>
</dbReference>
<dbReference type="STRING" id="997350.HMPREF9129_1222"/>
<reference evidence="1 2" key="1">
    <citation type="submission" date="2011-06" db="EMBL/GenBank/DDBJ databases">
        <authorList>
            <person name="Muzny D."/>
            <person name="Qin X."/>
            <person name="Deng J."/>
            <person name="Jiang H."/>
            <person name="Liu Y."/>
            <person name="Qu J."/>
            <person name="Song X.-Z."/>
            <person name="Zhang L."/>
            <person name="Thornton R."/>
            <person name="Coyle M."/>
            <person name="Francisco L."/>
            <person name="Jackson L."/>
            <person name="Javaid M."/>
            <person name="Korchina V."/>
            <person name="Kovar C."/>
            <person name="Mata R."/>
            <person name="Mathew T."/>
            <person name="Ngo R."/>
            <person name="Nguyen L."/>
            <person name="Nguyen N."/>
            <person name="Okwuonu G."/>
            <person name="Ongeri F."/>
            <person name="Pham C."/>
            <person name="Simmons D."/>
            <person name="Wilczek-Boney K."/>
            <person name="Hale W."/>
            <person name="Jakkamsetti A."/>
            <person name="Pham P."/>
            <person name="Ruth R."/>
            <person name="San Lucas F."/>
            <person name="Warren J."/>
            <person name="Zhang J."/>
            <person name="Zhao Z."/>
            <person name="Zhou C."/>
            <person name="Zhu D."/>
            <person name="Lee S."/>
            <person name="Bess C."/>
            <person name="Blankenburg K."/>
            <person name="Forbes L."/>
            <person name="Fu Q."/>
            <person name="Gubbala S."/>
            <person name="Hirani K."/>
            <person name="Jayaseelan J.C."/>
            <person name="Lara F."/>
            <person name="Munidasa M."/>
            <person name="Palculict T."/>
            <person name="Patil S."/>
            <person name="Pu L.-L."/>
            <person name="Saada N."/>
            <person name="Tang L."/>
            <person name="Weissenberger G."/>
            <person name="Zhu Y."/>
            <person name="Hemphill L."/>
            <person name="Shang Y."/>
            <person name="Youmans B."/>
            <person name="Ayvaz T."/>
            <person name="Ross M."/>
            <person name="Santibanez J."/>
            <person name="Aqrawi P."/>
            <person name="Gross S."/>
            <person name="Joshi V."/>
            <person name="Fowler G."/>
            <person name="Nazareth L."/>
            <person name="Reid J."/>
            <person name="Worley K."/>
            <person name="Petrosino J."/>
            <person name="Highlander S."/>
            <person name="Gibbs R."/>
        </authorList>
    </citation>
    <scope>NUCLEOTIDE SEQUENCE [LARGE SCALE GENOMIC DNA]</scope>
    <source>
        <strain evidence="1 2">ATCC 29427</strain>
    </source>
</reference>
<dbReference type="PATRIC" id="fig|997350.3.peg.1173"/>
<gene>
    <name evidence="1" type="primary">ctaC</name>
    <name evidence="1" type="ORF">HMPREF9129_1222</name>
</gene>
<sequence>EVNPSLEKFAHEILMDIGSKIVGYEVQYSRVISMPKIKNVHKVKFTLKVEPESVDELSKQIKRVLDEHKNESERLNIYIDVEFKR</sequence>
<dbReference type="Proteomes" id="UP000003422">
    <property type="component" value="Unassembled WGS sequence"/>
</dbReference>
<dbReference type="EMBL" id="AGBB01000119">
    <property type="protein sequence ID" value="EGY79640.1"/>
    <property type="molecule type" value="Genomic_DNA"/>
</dbReference>
<dbReference type="AlphaFoldDB" id="G4D492"/>
<dbReference type="EC" id="1.9.3.1" evidence="1"/>
<dbReference type="HOGENOM" id="CLU_2517920_0_0_9"/>
<evidence type="ECO:0000313" key="1">
    <source>
        <dbReference type="EMBL" id="EGY79640.1"/>
    </source>
</evidence>
<protein>
    <submittedName>
        <fullName evidence="1">Cytochrome c oxidase, subunit II</fullName>
        <ecNumber evidence="1">1.9.3.1</ecNumber>
    </submittedName>
</protein>
<proteinExistence type="predicted"/>
<comment type="caution">
    <text evidence="1">The sequence shown here is derived from an EMBL/GenBank/DDBJ whole genome shotgun (WGS) entry which is preliminary data.</text>
</comment>
<name>G4D492_9FIRM</name>
<organism evidence="1 2">
    <name type="scientific">Peptoniphilus indolicus ATCC 29427</name>
    <dbReference type="NCBI Taxonomy" id="997350"/>
    <lineage>
        <taxon>Bacteria</taxon>
        <taxon>Bacillati</taxon>
        <taxon>Bacillota</taxon>
        <taxon>Tissierellia</taxon>
        <taxon>Tissierellales</taxon>
        <taxon>Peptoniphilaceae</taxon>
        <taxon>Peptoniphilus</taxon>
    </lineage>
</organism>
<keyword evidence="2" id="KW-1185">Reference proteome</keyword>
<evidence type="ECO:0000313" key="2">
    <source>
        <dbReference type="Proteomes" id="UP000003422"/>
    </source>
</evidence>